<evidence type="ECO:0000256" key="4">
    <source>
        <dbReference type="ARBA" id="ARBA00023136"/>
    </source>
</evidence>
<sequence length="202" mass="23281">MNDHTTILNLFFDLPNTLIIGYAIFFISFVSRELMRRGDEARMIRAKKEDKGSTYLGILLLIFAFVTPLLFNAVHFGNATLSSLLTKTGIIIMIAGYLFLMWSMSTLGRFYSRTLTIQDQHRIVTTGPYRFIRHPGYFGIILVGLGLGLSSGSIFTLLTLVSIMVVFYSYRIHWEEHMMLATFGEKYKEYQIGTWRIIPFIY</sequence>
<gene>
    <name evidence="6" type="ORF">A3A33_04115</name>
</gene>
<keyword evidence="4 5" id="KW-0472">Membrane</keyword>
<dbReference type="InterPro" id="IPR052527">
    <property type="entry name" value="Metal_cation-efflux_comp"/>
</dbReference>
<evidence type="ECO:0000256" key="5">
    <source>
        <dbReference type="SAM" id="Phobius"/>
    </source>
</evidence>
<dbReference type="Pfam" id="PF04140">
    <property type="entry name" value="ICMT"/>
    <property type="match status" value="1"/>
</dbReference>
<dbReference type="EMBL" id="MGKP01000024">
    <property type="protein sequence ID" value="OGN28095.1"/>
    <property type="molecule type" value="Genomic_DNA"/>
</dbReference>
<evidence type="ECO:0008006" key="8">
    <source>
        <dbReference type="Google" id="ProtNLM"/>
    </source>
</evidence>
<dbReference type="InterPro" id="IPR007269">
    <property type="entry name" value="ICMT_MeTrfase"/>
</dbReference>
<feature type="transmembrane region" description="Helical" evidence="5">
    <location>
        <begin position="137"/>
        <end position="170"/>
    </location>
</feature>
<protein>
    <recommendedName>
        <fullName evidence="8">Steroid 5-alpha reductase C-terminal domain-containing protein</fullName>
    </recommendedName>
</protein>
<dbReference type="GO" id="GO:0004671">
    <property type="term" value="F:protein C-terminal S-isoprenylcysteine carboxyl O-methyltransferase activity"/>
    <property type="evidence" value="ECO:0007669"/>
    <property type="project" value="InterPro"/>
</dbReference>
<evidence type="ECO:0000256" key="1">
    <source>
        <dbReference type="ARBA" id="ARBA00004141"/>
    </source>
</evidence>
<accession>A0A1F8GRQ9</accession>
<keyword evidence="2 5" id="KW-0812">Transmembrane</keyword>
<evidence type="ECO:0000256" key="3">
    <source>
        <dbReference type="ARBA" id="ARBA00022989"/>
    </source>
</evidence>
<comment type="subcellular location">
    <subcellularLocation>
        <location evidence="1">Membrane</location>
        <topology evidence="1">Multi-pass membrane protein</topology>
    </subcellularLocation>
</comment>
<dbReference type="GO" id="GO:0016020">
    <property type="term" value="C:membrane"/>
    <property type="evidence" value="ECO:0007669"/>
    <property type="project" value="UniProtKB-SubCell"/>
</dbReference>
<feature type="transmembrane region" description="Helical" evidence="5">
    <location>
        <begin position="91"/>
        <end position="112"/>
    </location>
</feature>
<feature type="transmembrane region" description="Helical" evidence="5">
    <location>
        <begin position="52"/>
        <end position="71"/>
    </location>
</feature>
<reference evidence="6 7" key="1">
    <citation type="journal article" date="2016" name="Nat. Commun.">
        <title>Thousands of microbial genomes shed light on interconnected biogeochemical processes in an aquifer system.</title>
        <authorList>
            <person name="Anantharaman K."/>
            <person name="Brown C.T."/>
            <person name="Hug L.A."/>
            <person name="Sharon I."/>
            <person name="Castelle C.J."/>
            <person name="Probst A.J."/>
            <person name="Thomas B.C."/>
            <person name="Singh A."/>
            <person name="Wilkins M.J."/>
            <person name="Karaoz U."/>
            <person name="Brodie E.L."/>
            <person name="Williams K.H."/>
            <person name="Hubbard S.S."/>
            <person name="Banfield J.F."/>
        </authorList>
    </citation>
    <scope>NUCLEOTIDE SEQUENCE [LARGE SCALE GENOMIC DNA]</scope>
</reference>
<dbReference type="PANTHER" id="PTHR43847:SF1">
    <property type="entry name" value="BLL3993 PROTEIN"/>
    <property type="match status" value="1"/>
</dbReference>
<feature type="transmembrane region" description="Helical" evidence="5">
    <location>
        <begin position="6"/>
        <end position="31"/>
    </location>
</feature>
<name>A0A1F8GRQ9_9BACT</name>
<dbReference type="STRING" id="1802701.A3A33_04115"/>
<evidence type="ECO:0000313" key="7">
    <source>
        <dbReference type="Proteomes" id="UP000179047"/>
    </source>
</evidence>
<dbReference type="Proteomes" id="UP000179047">
    <property type="component" value="Unassembled WGS sequence"/>
</dbReference>
<dbReference type="AlphaFoldDB" id="A0A1F8GRQ9"/>
<evidence type="ECO:0000256" key="2">
    <source>
        <dbReference type="ARBA" id="ARBA00022692"/>
    </source>
</evidence>
<dbReference type="Gene3D" id="1.20.120.1630">
    <property type="match status" value="1"/>
</dbReference>
<dbReference type="PANTHER" id="PTHR43847">
    <property type="entry name" value="BLL3993 PROTEIN"/>
    <property type="match status" value="1"/>
</dbReference>
<proteinExistence type="predicted"/>
<organism evidence="6 7">
    <name type="scientific">Candidatus Yanofskybacteria bacterium RIFCSPLOWO2_01_FULL_49_25</name>
    <dbReference type="NCBI Taxonomy" id="1802701"/>
    <lineage>
        <taxon>Bacteria</taxon>
        <taxon>Candidatus Yanofskyibacteriota</taxon>
    </lineage>
</organism>
<comment type="caution">
    <text evidence="6">The sequence shown here is derived from an EMBL/GenBank/DDBJ whole genome shotgun (WGS) entry which is preliminary data.</text>
</comment>
<keyword evidence="3 5" id="KW-1133">Transmembrane helix</keyword>
<evidence type="ECO:0000313" key="6">
    <source>
        <dbReference type="EMBL" id="OGN28095.1"/>
    </source>
</evidence>